<keyword evidence="2" id="KW-1185">Reference proteome</keyword>
<name>A0A9P6KA66_9FUNG</name>
<dbReference type="EMBL" id="JAABOA010004859">
    <property type="protein sequence ID" value="KAF9577421.1"/>
    <property type="molecule type" value="Genomic_DNA"/>
</dbReference>
<evidence type="ECO:0000313" key="2">
    <source>
        <dbReference type="Proteomes" id="UP000780801"/>
    </source>
</evidence>
<dbReference type="Proteomes" id="UP000780801">
    <property type="component" value="Unassembled WGS sequence"/>
</dbReference>
<sequence length="226" mass="25188">MALANGLIPPPEALLDMTPVESIGGPDGEPQFHETLLEWMIFGQYKDPLAAVPFIPQEDLNQSTPRPTSATVQMYRQQLVLSQIYRQIERLRKLEVLDLRDLNMPMNLHSGLWRLGRLERLRILELSGLDAPWGSAEVEWLTGMGKGGWEGAGGHGRLSLDGSDLSDSGDCGTDHLQGGIRRKKGPLLGLKQLGFKKGHGLPSKWTLELQRLRPEIDLQQTQVLEE</sequence>
<comment type="caution">
    <text evidence="1">The sequence shown here is derived from an EMBL/GenBank/DDBJ whole genome shotgun (WGS) entry which is preliminary data.</text>
</comment>
<proteinExistence type="predicted"/>
<accession>A0A9P6KA66</accession>
<organism evidence="1 2">
    <name type="scientific">Lunasporangiospora selenospora</name>
    <dbReference type="NCBI Taxonomy" id="979761"/>
    <lineage>
        <taxon>Eukaryota</taxon>
        <taxon>Fungi</taxon>
        <taxon>Fungi incertae sedis</taxon>
        <taxon>Mucoromycota</taxon>
        <taxon>Mortierellomycotina</taxon>
        <taxon>Mortierellomycetes</taxon>
        <taxon>Mortierellales</taxon>
        <taxon>Mortierellaceae</taxon>
        <taxon>Lunasporangiospora</taxon>
    </lineage>
</organism>
<dbReference type="AlphaFoldDB" id="A0A9P6KA66"/>
<evidence type="ECO:0000313" key="1">
    <source>
        <dbReference type="EMBL" id="KAF9577421.1"/>
    </source>
</evidence>
<gene>
    <name evidence="1" type="ORF">BGW38_007374</name>
</gene>
<protein>
    <submittedName>
        <fullName evidence="1">Uncharacterized protein</fullName>
    </submittedName>
</protein>
<reference evidence="1" key="1">
    <citation type="journal article" date="2020" name="Fungal Divers.">
        <title>Resolving the Mortierellaceae phylogeny through synthesis of multi-gene phylogenetics and phylogenomics.</title>
        <authorList>
            <person name="Vandepol N."/>
            <person name="Liber J."/>
            <person name="Desiro A."/>
            <person name="Na H."/>
            <person name="Kennedy M."/>
            <person name="Barry K."/>
            <person name="Grigoriev I.V."/>
            <person name="Miller A.N."/>
            <person name="O'Donnell K."/>
            <person name="Stajich J.E."/>
            <person name="Bonito G."/>
        </authorList>
    </citation>
    <scope>NUCLEOTIDE SEQUENCE</scope>
    <source>
        <strain evidence="1">KOD1015</strain>
    </source>
</reference>